<reference evidence="8" key="1">
    <citation type="submission" date="2024-09" db="EMBL/GenBank/DDBJ databases">
        <title>Whole genome shotgun sequence of Pseudomonas alcaligenes NBRC 14159.</title>
        <authorList>
            <person name="Yoshida I."/>
            <person name="Hosoyama A."/>
            <person name="Tsuchikane K."/>
            <person name="Noguchi M."/>
            <person name="Hirakata S."/>
            <person name="Ando Y."/>
            <person name="Ohji S."/>
            <person name="Yamazoe A."/>
            <person name="Yamazaki S."/>
            <person name="Fujita N."/>
        </authorList>
    </citation>
    <scope>NUCLEOTIDE SEQUENCE</scope>
    <source>
        <strain evidence="8">NBRC 14159</strain>
    </source>
</reference>
<feature type="non-terminal residue" evidence="8">
    <location>
        <position position="236"/>
    </location>
</feature>
<keyword evidence="4 5" id="KW-0472">Membrane</keyword>
<keyword evidence="2 5" id="KW-0812">Transmembrane</keyword>
<evidence type="ECO:0000256" key="5">
    <source>
        <dbReference type="SAM" id="Phobius"/>
    </source>
</evidence>
<dbReference type="GO" id="GO:0005886">
    <property type="term" value="C:plasma membrane"/>
    <property type="evidence" value="ECO:0007669"/>
    <property type="project" value="UniProtKB-SubCell"/>
</dbReference>
<organism evidence="8 9">
    <name type="scientific">Aquipseudomonas alcaligenes (strain ATCC 14909 / DSM 50342 / CCUG 1425 / JCM 20561 / NBRC 14159 / NCIMB 9945 / NCTC 10367 / 1577)</name>
    <name type="common">Pseudomonas alcaligenes</name>
    <dbReference type="NCBI Taxonomy" id="1215092"/>
    <lineage>
        <taxon>Bacteria</taxon>
        <taxon>Pseudomonadati</taxon>
        <taxon>Pseudomonadota</taxon>
        <taxon>Gammaproteobacteria</taxon>
        <taxon>Pseudomonadales</taxon>
        <taxon>Pseudomonadaceae</taxon>
        <taxon>Aquipseudomonas</taxon>
    </lineage>
</organism>
<dbReference type="GO" id="GO:0005524">
    <property type="term" value="F:ATP binding"/>
    <property type="evidence" value="ECO:0007669"/>
    <property type="project" value="InterPro"/>
</dbReference>
<dbReference type="PROSITE" id="PS50990">
    <property type="entry name" value="PEPTIDASE_C39"/>
    <property type="match status" value="1"/>
</dbReference>
<dbReference type="Proteomes" id="UP000016560">
    <property type="component" value="Unassembled WGS sequence"/>
</dbReference>
<keyword evidence="9" id="KW-1185">Reference proteome</keyword>
<gene>
    <name evidence="8" type="ORF">PA6_060_00010</name>
</gene>
<dbReference type="SUPFAM" id="SSF90123">
    <property type="entry name" value="ABC transporter transmembrane region"/>
    <property type="match status" value="1"/>
</dbReference>
<dbReference type="Gene3D" id="3.90.70.10">
    <property type="entry name" value="Cysteine proteinases"/>
    <property type="match status" value="1"/>
</dbReference>
<dbReference type="CDD" id="cd02417">
    <property type="entry name" value="Peptidase_C39_likeA"/>
    <property type="match status" value="1"/>
</dbReference>
<feature type="transmembrane region" description="Helical" evidence="5">
    <location>
        <begin position="192"/>
        <end position="213"/>
    </location>
</feature>
<dbReference type="Gene3D" id="1.20.1560.10">
    <property type="entry name" value="ABC transporter type 1, transmembrane domain"/>
    <property type="match status" value="1"/>
</dbReference>
<dbReference type="InterPro" id="IPR005074">
    <property type="entry name" value="Peptidase_C39"/>
</dbReference>
<evidence type="ECO:0000313" key="8">
    <source>
        <dbReference type="EMBL" id="GAD64996.1"/>
    </source>
</evidence>
<feature type="domain" description="ABC transmembrane type-1" evidence="6">
    <location>
        <begin position="162"/>
        <end position="236"/>
    </location>
</feature>
<dbReference type="GO" id="GO:0008233">
    <property type="term" value="F:peptidase activity"/>
    <property type="evidence" value="ECO:0007669"/>
    <property type="project" value="InterPro"/>
</dbReference>
<feature type="transmembrane region" description="Helical" evidence="5">
    <location>
        <begin position="158"/>
        <end position="180"/>
    </location>
</feature>
<name>U2ZB92_AQUA1</name>
<dbReference type="Pfam" id="PF03412">
    <property type="entry name" value="Peptidase_C39"/>
    <property type="match status" value="1"/>
</dbReference>
<dbReference type="InterPro" id="IPR036640">
    <property type="entry name" value="ABC1_TM_sf"/>
</dbReference>
<dbReference type="EMBL" id="BATI01000060">
    <property type="protein sequence ID" value="GAD64996.1"/>
    <property type="molecule type" value="Genomic_DNA"/>
</dbReference>
<evidence type="ECO:0000259" key="6">
    <source>
        <dbReference type="PROSITE" id="PS50929"/>
    </source>
</evidence>
<sequence length="236" mass="26139">MSDEPQGAGTSPEPDTGLACLVMLARFHNLAASPEQLAHEFAEDGRRFGRAELLLSAKKLGLKAKSARSSLSRLDTTPLPAIAADHEGRYFIIARLDDGKALIHDPRAQRPEVLTFEQLEQRWNGELLLIRSEASLAGELSKFDFTWFIPAIVKYRKLLGEVLLVSFVLQIFALLTPLFFQVVMDKVLVHRGLSTLDVIAIGLLGIMIFETLLSGLRSYVFAHTASRIDVELGSRL</sequence>
<accession>U2ZB92</accession>
<dbReference type="AlphaFoldDB" id="U2ZB92"/>
<evidence type="ECO:0000256" key="1">
    <source>
        <dbReference type="ARBA" id="ARBA00004651"/>
    </source>
</evidence>
<dbReference type="InterPro" id="IPR011527">
    <property type="entry name" value="ABC1_TM_dom"/>
</dbReference>
<protein>
    <recommendedName>
        <fullName evidence="10">Type I secretion system permease/ATPase</fullName>
    </recommendedName>
</protein>
<comment type="caution">
    <text evidence="8">The sequence shown here is derived from an EMBL/GenBank/DDBJ whole genome shotgun (WGS) entry which is preliminary data.</text>
</comment>
<evidence type="ECO:0000313" key="9">
    <source>
        <dbReference type="Proteomes" id="UP000016560"/>
    </source>
</evidence>
<evidence type="ECO:0000256" key="4">
    <source>
        <dbReference type="ARBA" id="ARBA00023136"/>
    </source>
</evidence>
<evidence type="ECO:0008006" key="10">
    <source>
        <dbReference type="Google" id="ProtNLM"/>
    </source>
</evidence>
<dbReference type="InterPro" id="IPR039395">
    <property type="entry name" value="Peptidase_C39-like_A"/>
</dbReference>
<dbReference type="Pfam" id="PF00664">
    <property type="entry name" value="ABC_membrane"/>
    <property type="match status" value="1"/>
</dbReference>
<evidence type="ECO:0000259" key="7">
    <source>
        <dbReference type="PROSITE" id="PS50990"/>
    </source>
</evidence>
<dbReference type="GO" id="GO:0140359">
    <property type="term" value="F:ABC-type transporter activity"/>
    <property type="evidence" value="ECO:0007669"/>
    <property type="project" value="InterPro"/>
</dbReference>
<dbReference type="RefSeq" id="WP_021703059.1">
    <property type="nucleotide sequence ID" value="NZ_BATI01000060.1"/>
</dbReference>
<evidence type="ECO:0000256" key="3">
    <source>
        <dbReference type="ARBA" id="ARBA00022989"/>
    </source>
</evidence>
<comment type="subcellular location">
    <subcellularLocation>
        <location evidence="1">Cell membrane</location>
        <topology evidence="1">Multi-pass membrane protein</topology>
    </subcellularLocation>
</comment>
<dbReference type="GO" id="GO:0006508">
    <property type="term" value="P:proteolysis"/>
    <property type="evidence" value="ECO:0007669"/>
    <property type="project" value="InterPro"/>
</dbReference>
<dbReference type="eggNOG" id="COG2274">
    <property type="taxonomic scope" value="Bacteria"/>
</dbReference>
<dbReference type="PROSITE" id="PS50929">
    <property type="entry name" value="ABC_TM1F"/>
    <property type="match status" value="1"/>
</dbReference>
<proteinExistence type="predicted"/>
<evidence type="ECO:0000256" key="2">
    <source>
        <dbReference type="ARBA" id="ARBA00022692"/>
    </source>
</evidence>
<feature type="domain" description="Peptidase C39" evidence="7">
    <location>
        <begin position="6"/>
        <end position="130"/>
    </location>
</feature>
<keyword evidence="3 5" id="KW-1133">Transmembrane helix</keyword>